<gene>
    <name evidence="1" type="ORF">XENOCAPTIV_018522</name>
</gene>
<evidence type="ECO:0000313" key="2">
    <source>
        <dbReference type="Proteomes" id="UP001434883"/>
    </source>
</evidence>
<dbReference type="PANTHER" id="PTHR14187">
    <property type="entry name" value="ALPHA KINASE/ELONGATION FACTOR 2 KINASE"/>
    <property type="match status" value="1"/>
</dbReference>
<dbReference type="Proteomes" id="UP001434883">
    <property type="component" value="Unassembled WGS sequence"/>
</dbReference>
<protein>
    <submittedName>
        <fullName evidence="1">Uncharacterized protein</fullName>
    </submittedName>
</protein>
<sequence length="198" mass="22578">RWEGGDPGVANQKSPTCLLLTPDLRFHSFGFAARDFYHDLDPEEAQHWLYFDKFKMKIHSTSDLTMETELEAVSGRKVRAIEVFAHALHFFREHALKVRSHLSMQHDRSEDQWYSEVTRGSLLGGEGPAGLVSPDCPEQLLIALEPEAASIYCRKLRLHQVIDLSMQPITNGLDLDGTRPFDSSFRQGRETALRSFLH</sequence>
<accession>A0ABV0QSJ2</accession>
<dbReference type="EMBL" id="JAHRIN010020700">
    <property type="protein sequence ID" value="MEQ2198794.1"/>
    <property type="molecule type" value="Genomic_DNA"/>
</dbReference>
<name>A0ABV0QSJ2_9TELE</name>
<dbReference type="PANTHER" id="PTHR14187:SF39">
    <property type="entry name" value="HEAT SHOCK 70 KDA PROTEIN 12B"/>
    <property type="match status" value="1"/>
</dbReference>
<proteinExistence type="predicted"/>
<reference evidence="1 2" key="1">
    <citation type="submission" date="2021-06" db="EMBL/GenBank/DDBJ databases">
        <authorList>
            <person name="Palmer J.M."/>
        </authorList>
    </citation>
    <scope>NUCLEOTIDE SEQUENCE [LARGE SCALE GENOMIC DNA]</scope>
    <source>
        <strain evidence="1 2">XC_2019</strain>
        <tissue evidence="1">Muscle</tissue>
    </source>
</reference>
<organism evidence="1 2">
    <name type="scientific">Xenoophorus captivus</name>
    <dbReference type="NCBI Taxonomy" id="1517983"/>
    <lineage>
        <taxon>Eukaryota</taxon>
        <taxon>Metazoa</taxon>
        <taxon>Chordata</taxon>
        <taxon>Craniata</taxon>
        <taxon>Vertebrata</taxon>
        <taxon>Euteleostomi</taxon>
        <taxon>Actinopterygii</taxon>
        <taxon>Neopterygii</taxon>
        <taxon>Teleostei</taxon>
        <taxon>Neoteleostei</taxon>
        <taxon>Acanthomorphata</taxon>
        <taxon>Ovalentaria</taxon>
        <taxon>Atherinomorphae</taxon>
        <taxon>Cyprinodontiformes</taxon>
        <taxon>Goodeidae</taxon>
        <taxon>Xenoophorus</taxon>
    </lineage>
</organism>
<keyword evidence="2" id="KW-1185">Reference proteome</keyword>
<evidence type="ECO:0000313" key="1">
    <source>
        <dbReference type="EMBL" id="MEQ2198794.1"/>
    </source>
</evidence>
<comment type="caution">
    <text evidence="1">The sequence shown here is derived from an EMBL/GenBank/DDBJ whole genome shotgun (WGS) entry which is preliminary data.</text>
</comment>
<feature type="non-terminal residue" evidence="1">
    <location>
        <position position="1"/>
    </location>
</feature>